<dbReference type="InterPro" id="IPR003369">
    <property type="entry name" value="TatA/B/E"/>
</dbReference>
<keyword evidence="5" id="KW-0812">Transmembrane</keyword>
<evidence type="ECO:0000256" key="4">
    <source>
        <dbReference type="ARBA" id="ARBA00022640"/>
    </source>
</evidence>
<reference evidence="15" key="1">
    <citation type="submission" date="2020-02" db="EMBL/GenBank/DDBJ databases">
        <authorList>
            <person name="Scholz U."/>
            <person name="Mascher M."/>
            <person name="Fiebig A."/>
        </authorList>
    </citation>
    <scope>NUCLEOTIDE SEQUENCE</scope>
</reference>
<evidence type="ECO:0000256" key="11">
    <source>
        <dbReference type="ARBA" id="ARBA00023136"/>
    </source>
</evidence>
<organism evidence="15 16">
    <name type="scientific">Spirodela intermedia</name>
    <name type="common">Intermediate duckweed</name>
    <dbReference type="NCBI Taxonomy" id="51605"/>
    <lineage>
        <taxon>Eukaryota</taxon>
        <taxon>Viridiplantae</taxon>
        <taxon>Streptophyta</taxon>
        <taxon>Embryophyta</taxon>
        <taxon>Tracheophyta</taxon>
        <taxon>Spermatophyta</taxon>
        <taxon>Magnoliopsida</taxon>
        <taxon>Liliopsida</taxon>
        <taxon>Araceae</taxon>
        <taxon>Lemnoideae</taxon>
        <taxon>Spirodela</taxon>
    </lineage>
</organism>
<keyword evidence="4" id="KW-0934">Plastid</keyword>
<feature type="compositionally biased region" description="Basic and acidic residues" evidence="14">
    <location>
        <begin position="247"/>
        <end position="258"/>
    </location>
</feature>
<keyword evidence="6" id="KW-0653">Protein transport</keyword>
<dbReference type="EMBL" id="LR746281">
    <property type="protein sequence ID" value="CAA7410561.1"/>
    <property type="molecule type" value="Genomic_DNA"/>
</dbReference>
<keyword evidence="2" id="KW-0813">Transport</keyword>
<keyword evidence="7" id="KW-0809">Transit peptide</keyword>
<dbReference type="GO" id="GO:0009535">
    <property type="term" value="C:chloroplast thylakoid membrane"/>
    <property type="evidence" value="ECO:0007669"/>
    <property type="project" value="UniProtKB-SubCell"/>
</dbReference>
<dbReference type="Gene3D" id="1.20.5.3310">
    <property type="match status" value="1"/>
</dbReference>
<evidence type="ECO:0000313" key="15">
    <source>
        <dbReference type="EMBL" id="CAA7410561.1"/>
    </source>
</evidence>
<comment type="function">
    <text evidence="12">Part of the twin-arginine translocation (Tat) system that transports large folded proteins containing a characteristic twin-arginine motif in their signal peptide across the thylakoid membrane. Involved in delta pH-dependent protein transport required for chloroplast development, especially thylakoid membrane formation. TATC and TATB mediate precursor recognition, whereas TATA facilitates translocation.</text>
</comment>
<evidence type="ECO:0000256" key="8">
    <source>
        <dbReference type="ARBA" id="ARBA00022989"/>
    </source>
</evidence>
<evidence type="ECO:0000256" key="10">
    <source>
        <dbReference type="ARBA" id="ARBA00023078"/>
    </source>
</evidence>
<keyword evidence="8" id="KW-1133">Transmembrane helix</keyword>
<dbReference type="FunFam" id="1.20.5.3310:FF:000003">
    <property type="entry name" value="Sec-independent protein translocase protein TATB, chloroplastic"/>
    <property type="match status" value="1"/>
</dbReference>
<dbReference type="PANTHER" id="PTHR33162:SF3">
    <property type="entry name" value="SEC-INDEPENDENT PROTEIN TRANSLOCASE PROTEIN TATB, CHLOROPLASTIC"/>
    <property type="match status" value="1"/>
</dbReference>
<keyword evidence="3" id="KW-0150">Chloroplast</keyword>
<keyword evidence="11" id="KW-0472">Membrane</keyword>
<keyword evidence="16" id="KW-1185">Reference proteome</keyword>
<protein>
    <submittedName>
        <fullName evidence="15">Uncharacterized protein</fullName>
    </submittedName>
</protein>
<keyword evidence="10" id="KW-0793">Thylakoid</keyword>
<evidence type="ECO:0000256" key="6">
    <source>
        <dbReference type="ARBA" id="ARBA00022927"/>
    </source>
</evidence>
<feature type="compositionally biased region" description="Polar residues" evidence="14">
    <location>
        <begin position="151"/>
        <end position="186"/>
    </location>
</feature>
<dbReference type="GO" id="GO:0045038">
    <property type="term" value="P:protein import into chloroplast thylakoid membrane"/>
    <property type="evidence" value="ECO:0007669"/>
    <property type="project" value="UniProtKB-ARBA"/>
</dbReference>
<accession>A0A7I8LKE5</accession>
<name>A0A7I8LKE5_SPIIN</name>
<evidence type="ECO:0000256" key="3">
    <source>
        <dbReference type="ARBA" id="ARBA00022528"/>
    </source>
</evidence>
<evidence type="ECO:0000313" key="16">
    <source>
        <dbReference type="Proteomes" id="UP000663760"/>
    </source>
</evidence>
<feature type="compositionally biased region" description="Low complexity" evidence="14">
    <location>
        <begin position="227"/>
        <end position="246"/>
    </location>
</feature>
<dbReference type="GO" id="GO:0009977">
    <property type="term" value="F:proton motive force dependent protein transmembrane transporter activity"/>
    <property type="evidence" value="ECO:0007669"/>
    <property type="project" value="UniProtKB-ARBA"/>
</dbReference>
<dbReference type="AlphaFoldDB" id="A0A7I8LKE5"/>
<comment type="subcellular location">
    <subcellularLocation>
        <location evidence="1">Plastid</location>
        <location evidence="1">Chloroplast thylakoid membrane</location>
        <topology evidence="1">Single-pass membrane protein</topology>
    </subcellularLocation>
</comment>
<dbReference type="Pfam" id="PF02416">
    <property type="entry name" value="TatA_B_E"/>
    <property type="match status" value="1"/>
</dbReference>
<dbReference type="OrthoDB" id="2017985at2759"/>
<proteinExistence type="predicted"/>
<sequence>MATTVSTPLPPTISSCSPTRRSVMSCSAPSFPRPRVQIIHTAVSIPPPSFRHLCPWSGLKHLGISCRHRNRGGKERYVGRIRASLFGVGAPEALVIGVVALLVFGPKGLAEVAKNLGQTLRAFQPTIKELQEVSREFKSTLEREIGLDEVQTPTNNSAYQSTTFNRQATVDPNGTPGTPSTRTPYSSEELLSVTSEQLSASNVEPQAQAINVAGQPQGVPDLQSPEAANTTSTSTTSGSASNSQTTLDEKPQTDGDKP</sequence>
<evidence type="ECO:0000256" key="12">
    <source>
        <dbReference type="ARBA" id="ARBA00025340"/>
    </source>
</evidence>
<feature type="compositionally biased region" description="Polar residues" evidence="14">
    <location>
        <begin position="192"/>
        <end position="209"/>
    </location>
</feature>
<dbReference type="Proteomes" id="UP000663760">
    <property type="component" value="Chromosome 18"/>
</dbReference>
<comment type="subunit">
    <text evidence="13">In thylakoid membranes, TATC and TATB form a large receptor complex, containing about eight TATC-TATB pairs, which binds the precursor protein. Twin arginine signal peptide promotes pH-triggered docking of TATA oligomers to TATC-TATB receptor complex, inducing a conformational switch of TATA that results in activation of the translocase. TATA dissociates from TATC-TATB upon completion of translocation.</text>
</comment>
<evidence type="ECO:0000256" key="9">
    <source>
        <dbReference type="ARBA" id="ARBA00023010"/>
    </source>
</evidence>
<evidence type="ECO:0000256" key="2">
    <source>
        <dbReference type="ARBA" id="ARBA00022448"/>
    </source>
</evidence>
<gene>
    <name evidence="15" type="ORF">SI8410_18021239</name>
</gene>
<dbReference type="PANTHER" id="PTHR33162">
    <property type="entry name" value="SEC-INDEPENDENT PROTEIN TRANSLOCASE PROTEIN TATA, CHLOROPLASTIC"/>
    <property type="match status" value="1"/>
</dbReference>
<dbReference type="GO" id="GO:0043953">
    <property type="term" value="P:protein transport by the Tat complex"/>
    <property type="evidence" value="ECO:0007669"/>
    <property type="project" value="UniProtKB-ARBA"/>
</dbReference>
<keyword evidence="9" id="KW-0811">Translocation</keyword>
<evidence type="ECO:0000256" key="7">
    <source>
        <dbReference type="ARBA" id="ARBA00022946"/>
    </source>
</evidence>
<feature type="region of interest" description="Disordered" evidence="14">
    <location>
        <begin position="147"/>
        <end position="258"/>
    </location>
</feature>
<evidence type="ECO:0000256" key="1">
    <source>
        <dbReference type="ARBA" id="ARBA00004581"/>
    </source>
</evidence>
<evidence type="ECO:0000256" key="5">
    <source>
        <dbReference type="ARBA" id="ARBA00022692"/>
    </source>
</evidence>
<evidence type="ECO:0000256" key="13">
    <source>
        <dbReference type="ARBA" id="ARBA00065337"/>
    </source>
</evidence>
<evidence type="ECO:0000256" key="14">
    <source>
        <dbReference type="SAM" id="MobiDB-lite"/>
    </source>
</evidence>